<dbReference type="EMBL" id="JAGGKV010000012">
    <property type="protein sequence ID" value="MBP1965218.1"/>
    <property type="molecule type" value="Genomic_DNA"/>
</dbReference>
<comment type="caution">
    <text evidence="1">The sequence shown here is derived from an EMBL/GenBank/DDBJ whole genome shotgun (WGS) entry which is preliminary data.</text>
</comment>
<keyword evidence="1" id="KW-0689">Ribosomal protein</keyword>
<evidence type="ECO:0000313" key="2">
    <source>
        <dbReference type="Proteomes" id="UP001519344"/>
    </source>
</evidence>
<name>A0ABS4I2T7_9BACL</name>
<dbReference type="InterPro" id="IPR036390">
    <property type="entry name" value="WH_DNA-bd_sf"/>
</dbReference>
<keyword evidence="2" id="KW-1185">Reference proteome</keyword>
<reference evidence="1 2" key="1">
    <citation type="submission" date="2021-03" db="EMBL/GenBank/DDBJ databases">
        <title>Genomic Encyclopedia of Type Strains, Phase IV (KMG-IV): sequencing the most valuable type-strain genomes for metagenomic binning, comparative biology and taxonomic classification.</title>
        <authorList>
            <person name="Goeker M."/>
        </authorList>
    </citation>
    <scope>NUCLEOTIDE SEQUENCE [LARGE SCALE GENOMIC DNA]</scope>
    <source>
        <strain evidence="1 2">DSM 24950</strain>
    </source>
</reference>
<gene>
    <name evidence="1" type="ORF">J2Z65_004451</name>
</gene>
<accession>A0ABS4I2T7</accession>
<sequence>MVLRRRTRHWSVRGDNVYVLQERKSSYNAHSGSTSSTTPDLWELRKQAILQIAKRRNGLIHIQDLAAECNVNIRLAAEWLKRLAGEDLVTAVAGQRNTVVYSVKEVRTHRN</sequence>
<organism evidence="1 2">
    <name type="scientific">Paenibacillus aceris</name>
    <dbReference type="NCBI Taxonomy" id="869555"/>
    <lineage>
        <taxon>Bacteria</taxon>
        <taxon>Bacillati</taxon>
        <taxon>Bacillota</taxon>
        <taxon>Bacilli</taxon>
        <taxon>Bacillales</taxon>
        <taxon>Paenibacillaceae</taxon>
        <taxon>Paenibacillus</taxon>
    </lineage>
</organism>
<dbReference type="SUPFAM" id="SSF46785">
    <property type="entry name" value="Winged helix' DNA-binding domain"/>
    <property type="match status" value="1"/>
</dbReference>
<proteinExistence type="predicted"/>
<dbReference type="GO" id="GO:0005840">
    <property type="term" value="C:ribosome"/>
    <property type="evidence" value="ECO:0007669"/>
    <property type="project" value="UniProtKB-KW"/>
</dbReference>
<evidence type="ECO:0000313" key="1">
    <source>
        <dbReference type="EMBL" id="MBP1965218.1"/>
    </source>
</evidence>
<protein>
    <submittedName>
        <fullName evidence="1">Ribosomal protein S25</fullName>
    </submittedName>
</protein>
<dbReference type="RefSeq" id="WP_167051937.1">
    <property type="nucleotide sequence ID" value="NZ_JAAOZR010000001.1"/>
</dbReference>
<dbReference type="Proteomes" id="UP001519344">
    <property type="component" value="Unassembled WGS sequence"/>
</dbReference>
<keyword evidence="1" id="KW-0687">Ribonucleoprotein</keyword>